<dbReference type="EC" id="3.1.3.16" evidence="3"/>
<evidence type="ECO:0000256" key="5">
    <source>
        <dbReference type="ARBA" id="ARBA00022801"/>
    </source>
</evidence>
<dbReference type="InterPro" id="IPR036457">
    <property type="entry name" value="PPM-type-like_dom_sf"/>
</dbReference>
<dbReference type="InterPro" id="IPR000222">
    <property type="entry name" value="PP2C_BS"/>
</dbReference>
<feature type="domain" description="PPM-type phosphatase" evidence="11">
    <location>
        <begin position="11"/>
        <end position="305"/>
    </location>
</feature>
<feature type="compositionally biased region" description="Basic and acidic residues" evidence="10">
    <location>
        <begin position="139"/>
        <end position="149"/>
    </location>
</feature>
<protein>
    <recommendedName>
        <fullName evidence="3">protein-serine/threonine phosphatase</fullName>
        <ecNumber evidence="3">3.1.3.16</ecNumber>
    </recommendedName>
</protein>
<feature type="region of interest" description="Disordered" evidence="10">
    <location>
        <begin position="139"/>
        <end position="182"/>
    </location>
</feature>
<gene>
    <name evidence="12" type="ORF">Plec18167_002189</name>
</gene>
<dbReference type="PANTHER" id="PTHR13832">
    <property type="entry name" value="PROTEIN PHOSPHATASE 2C"/>
    <property type="match status" value="1"/>
</dbReference>
<feature type="compositionally biased region" description="Low complexity" evidence="10">
    <location>
        <begin position="173"/>
        <end position="182"/>
    </location>
</feature>
<evidence type="ECO:0000256" key="4">
    <source>
        <dbReference type="ARBA" id="ARBA00022723"/>
    </source>
</evidence>
<dbReference type="Proteomes" id="UP001583193">
    <property type="component" value="Unassembled WGS sequence"/>
</dbReference>
<evidence type="ECO:0000256" key="3">
    <source>
        <dbReference type="ARBA" id="ARBA00013081"/>
    </source>
</evidence>
<accession>A0ABR3YAX0</accession>
<dbReference type="SMART" id="SM00332">
    <property type="entry name" value="PP2Cc"/>
    <property type="match status" value="1"/>
</dbReference>
<dbReference type="PROSITE" id="PS51746">
    <property type="entry name" value="PPM_2"/>
    <property type="match status" value="1"/>
</dbReference>
<sequence length="310" mass="33204">MSSSETVFLIDTGAGTAQGSRPDQEDRYVFILPDQFPADTVDKLALFAIFDGHGSALVAEHARKNLPRLLVKRPEFEAGDYETAIREAFLDEDKILLDKFMSESTEPAITGSTVALCFANLTKGILVVGNLGDSHIVLAERDPSGDKPRNVQRLTKAHKPGQADEKARIKEAGGSTNTRTGTTRVGALNMSRALGDLQYKNPVNTMDDDMTAKSRTAAAAPPGSRGDFLSNEAHLTRVELSPDKRYVLVCSSDGVCDSTDEKALVAHIMKSSSSGERAKDIAQSIVNTTAARVGSDNSTCIVALMDGTKT</sequence>
<keyword evidence="7 9" id="KW-0904">Protein phosphatase</keyword>
<evidence type="ECO:0000256" key="7">
    <source>
        <dbReference type="ARBA" id="ARBA00022912"/>
    </source>
</evidence>
<dbReference type="Pfam" id="PF00481">
    <property type="entry name" value="PP2C"/>
    <property type="match status" value="1"/>
</dbReference>
<keyword evidence="6" id="KW-0460">Magnesium</keyword>
<dbReference type="PANTHER" id="PTHR13832:SF803">
    <property type="entry name" value="PROTEIN PHOSPHATASE 1G"/>
    <property type="match status" value="1"/>
</dbReference>
<evidence type="ECO:0000313" key="13">
    <source>
        <dbReference type="Proteomes" id="UP001583193"/>
    </source>
</evidence>
<dbReference type="InterPro" id="IPR001932">
    <property type="entry name" value="PPM-type_phosphatase-like_dom"/>
</dbReference>
<evidence type="ECO:0000256" key="10">
    <source>
        <dbReference type="SAM" id="MobiDB-lite"/>
    </source>
</evidence>
<organism evidence="12 13">
    <name type="scientific">Paecilomyces lecythidis</name>
    <dbReference type="NCBI Taxonomy" id="3004212"/>
    <lineage>
        <taxon>Eukaryota</taxon>
        <taxon>Fungi</taxon>
        <taxon>Dikarya</taxon>
        <taxon>Ascomycota</taxon>
        <taxon>Pezizomycotina</taxon>
        <taxon>Eurotiomycetes</taxon>
        <taxon>Eurotiomycetidae</taxon>
        <taxon>Eurotiales</taxon>
        <taxon>Thermoascaceae</taxon>
        <taxon>Paecilomyces</taxon>
    </lineage>
</organism>
<keyword evidence="8" id="KW-0464">Manganese</keyword>
<evidence type="ECO:0000256" key="1">
    <source>
        <dbReference type="ARBA" id="ARBA00001936"/>
    </source>
</evidence>
<dbReference type="EMBL" id="JAVDPF010000004">
    <property type="protein sequence ID" value="KAL1884599.1"/>
    <property type="molecule type" value="Genomic_DNA"/>
</dbReference>
<proteinExistence type="inferred from homology"/>
<keyword evidence="13" id="KW-1185">Reference proteome</keyword>
<evidence type="ECO:0000256" key="8">
    <source>
        <dbReference type="ARBA" id="ARBA00023211"/>
    </source>
</evidence>
<dbReference type="SUPFAM" id="SSF81606">
    <property type="entry name" value="PP2C-like"/>
    <property type="match status" value="1"/>
</dbReference>
<evidence type="ECO:0000259" key="11">
    <source>
        <dbReference type="PROSITE" id="PS51746"/>
    </source>
</evidence>
<evidence type="ECO:0000256" key="9">
    <source>
        <dbReference type="RuleBase" id="RU003465"/>
    </source>
</evidence>
<keyword evidence="5 9" id="KW-0378">Hydrolase</keyword>
<comment type="similarity">
    <text evidence="2 9">Belongs to the PP2C family.</text>
</comment>
<dbReference type="PROSITE" id="PS01032">
    <property type="entry name" value="PPM_1"/>
    <property type="match status" value="1"/>
</dbReference>
<reference evidence="12 13" key="1">
    <citation type="journal article" date="2024" name="IMA Fungus">
        <title>IMA Genome - F19 : A genome assembly and annotation guide to empower mycologists, including annotated draft genome sequences of Ceratocystis pirilliformis, Diaporthe australafricana, Fusarium ophioides, Paecilomyces lecythidis, and Sporothrix stenoceras.</title>
        <authorList>
            <person name="Aylward J."/>
            <person name="Wilson A.M."/>
            <person name="Visagie C.M."/>
            <person name="Spraker J."/>
            <person name="Barnes I."/>
            <person name="Buitendag C."/>
            <person name="Ceriani C."/>
            <person name="Del Mar Angel L."/>
            <person name="du Plessis D."/>
            <person name="Fuchs T."/>
            <person name="Gasser K."/>
            <person name="Kramer D."/>
            <person name="Li W."/>
            <person name="Munsamy K."/>
            <person name="Piso A."/>
            <person name="Price J.L."/>
            <person name="Sonnekus B."/>
            <person name="Thomas C."/>
            <person name="van der Nest A."/>
            <person name="van Dijk A."/>
            <person name="van Heerden A."/>
            <person name="van Vuuren N."/>
            <person name="Yilmaz N."/>
            <person name="Duong T.A."/>
            <person name="van der Merwe N.A."/>
            <person name="Wingfield M.J."/>
            <person name="Wingfield B.D."/>
        </authorList>
    </citation>
    <scope>NUCLEOTIDE SEQUENCE [LARGE SCALE GENOMIC DNA]</scope>
    <source>
        <strain evidence="12 13">CMW 18167</strain>
    </source>
</reference>
<keyword evidence="4" id="KW-0479">Metal-binding</keyword>
<dbReference type="Gene3D" id="3.60.40.10">
    <property type="entry name" value="PPM-type phosphatase domain"/>
    <property type="match status" value="1"/>
</dbReference>
<dbReference type="CDD" id="cd00143">
    <property type="entry name" value="PP2Cc"/>
    <property type="match status" value="1"/>
</dbReference>
<comment type="caution">
    <text evidence="12">The sequence shown here is derived from an EMBL/GenBank/DDBJ whole genome shotgun (WGS) entry which is preliminary data.</text>
</comment>
<dbReference type="InterPro" id="IPR015655">
    <property type="entry name" value="PP2C"/>
</dbReference>
<evidence type="ECO:0000313" key="12">
    <source>
        <dbReference type="EMBL" id="KAL1884599.1"/>
    </source>
</evidence>
<evidence type="ECO:0000256" key="2">
    <source>
        <dbReference type="ARBA" id="ARBA00006702"/>
    </source>
</evidence>
<feature type="compositionally biased region" description="Basic and acidic residues" evidence="10">
    <location>
        <begin position="161"/>
        <end position="171"/>
    </location>
</feature>
<evidence type="ECO:0000256" key="6">
    <source>
        <dbReference type="ARBA" id="ARBA00022842"/>
    </source>
</evidence>
<comment type="cofactor">
    <cofactor evidence="1">
        <name>Mn(2+)</name>
        <dbReference type="ChEBI" id="CHEBI:29035"/>
    </cofactor>
</comment>
<name>A0ABR3YAX0_9EURO</name>